<keyword evidence="5 11" id="KW-0067">ATP-binding</keyword>
<keyword evidence="1 10" id="KW-0728">SH3 domain</keyword>
<reference evidence="16" key="2">
    <citation type="submission" date="2025-09" db="UniProtKB">
        <authorList>
            <consortium name="Ensembl"/>
        </authorList>
    </citation>
    <scope>IDENTIFICATION</scope>
</reference>
<proteinExistence type="inferred from homology"/>
<evidence type="ECO:0000313" key="16">
    <source>
        <dbReference type="Ensembl" id="ENSEBUP00000020674.1"/>
    </source>
</evidence>
<evidence type="ECO:0000256" key="5">
    <source>
        <dbReference type="ARBA" id="ARBA00022840"/>
    </source>
</evidence>
<evidence type="ECO:0000256" key="6">
    <source>
        <dbReference type="ARBA" id="ARBA00022999"/>
    </source>
</evidence>
<keyword evidence="3 11" id="KW-0547">Nucleotide-binding</keyword>
<feature type="domain" description="SH2" evidence="13">
    <location>
        <begin position="102"/>
        <end position="194"/>
    </location>
</feature>
<evidence type="ECO:0000256" key="2">
    <source>
        <dbReference type="ARBA" id="ARBA00022679"/>
    </source>
</evidence>
<dbReference type="Gene3D" id="2.30.30.40">
    <property type="entry name" value="SH3 Domains"/>
    <property type="match status" value="1"/>
</dbReference>
<dbReference type="InterPro" id="IPR011009">
    <property type="entry name" value="Kinase-like_dom_sf"/>
</dbReference>
<dbReference type="Gene3D" id="1.10.510.10">
    <property type="entry name" value="Transferase(Phosphotransferase) domain 1"/>
    <property type="match status" value="1"/>
</dbReference>
<protein>
    <recommendedName>
        <fullName evidence="12">Tyrosine-protein kinase</fullName>
        <ecNumber evidence="12">2.7.10.2</ecNumber>
    </recommendedName>
</protein>
<dbReference type="Ensembl" id="ENSEBUT00000021249.1">
    <property type="protein sequence ID" value="ENSEBUP00000020674.1"/>
    <property type="gene ID" value="ENSEBUG00000012785.1"/>
</dbReference>
<keyword evidence="7 12" id="KW-0829">Tyrosine-protein kinase</keyword>
<dbReference type="PRINTS" id="PR00401">
    <property type="entry name" value="SH2DOMAIN"/>
</dbReference>
<dbReference type="InterPro" id="IPR050198">
    <property type="entry name" value="Non-receptor_tyrosine_kinases"/>
</dbReference>
<dbReference type="InterPro" id="IPR000719">
    <property type="entry name" value="Prot_kinase_dom"/>
</dbReference>
<dbReference type="InterPro" id="IPR020635">
    <property type="entry name" value="Tyr_kinase_cat_dom"/>
</dbReference>
<dbReference type="PROSITE" id="PS50011">
    <property type="entry name" value="PROTEIN_KINASE_DOM"/>
    <property type="match status" value="1"/>
</dbReference>
<evidence type="ECO:0000256" key="12">
    <source>
        <dbReference type="RuleBase" id="RU362096"/>
    </source>
</evidence>
<dbReference type="InterPro" id="IPR036860">
    <property type="entry name" value="SH2_dom_sf"/>
</dbReference>
<dbReference type="Proteomes" id="UP000694388">
    <property type="component" value="Unplaced"/>
</dbReference>
<feature type="domain" description="SH3" evidence="14">
    <location>
        <begin position="35"/>
        <end position="96"/>
    </location>
</feature>
<dbReference type="Pfam" id="PF00017">
    <property type="entry name" value="SH2"/>
    <property type="match status" value="1"/>
</dbReference>
<dbReference type="Pfam" id="PF07714">
    <property type="entry name" value="PK_Tyr_Ser-Thr"/>
    <property type="match status" value="1"/>
</dbReference>
<evidence type="ECO:0000259" key="13">
    <source>
        <dbReference type="PROSITE" id="PS50001"/>
    </source>
</evidence>
<dbReference type="SMART" id="SM00326">
    <property type="entry name" value="SH3"/>
    <property type="match status" value="1"/>
</dbReference>
<reference evidence="16" key="1">
    <citation type="submission" date="2025-08" db="UniProtKB">
        <authorList>
            <consortium name="Ensembl"/>
        </authorList>
    </citation>
    <scope>IDENTIFICATION</scope>
</reference>
<dbReference type="Gene3D" id="3.30.505.10">
    <property type="entry name" value="SH2 domain"/>
    <property type="match status" value="1"/>
</dbReference>
<dbReference type="PROSITE" id="PS00109">
    <property type="entry name" value="PROTEIN_KINASE_TYR"/>
    <property type="match status" value="1"/>
</dbReference>
<sequence length="489" mass="56205">MGSRLAKFIECCCGLSSPTEENTENDVQKPPAVPVRPNIYTAMFDYHARTNEDLDFKRGDDLYIIDRSKCSWWLAQVVGSDRKGYVPSNYLAQKSDLRASLWFFGKLSRVEAEKLLKTPPNKKGSFLIRESETIPNSFALSVSSEWQIRHYRIFPMDNQRVCISRKRTFENLDTLVAFYQKDADGLITLLINPCVQIDVPSTVGLSYDTVDHWEIDRSSIKMEKIIGAGNYGEVWEGLWNNSTHVAVKTLKGGNMDKNDFLQEAQMMKKLRHKNLIQLYAICSLEEPIYIITEIMKNGSLHDYLKRPEGKLLQVPQMVEMASQVASGMAYLESQNYVHRDLAARNILVSDAKLCKVADFGLARFLQEKVFREENLGKFPVRWTAPEAAKPPHVYSIKSDVWSFGILLHEIFTFAALPYTGMTHGQVMQQLTIGYRLPCPPQCPELLHSHMLKCWDFDPNNRPTFDTLKWQLEEFFMMDTTDYLNTSEQM</sequence>
<dbReference type="PROSITE" id="PS50001">
    <property type="entry name" value="SH2"/>
    <property type="match status" value="1"/>
</dbReference>
<dbReference type="PROSITE" id="PS50002">
    <property type="entry name" value="SH3"/>
    <property type="match status" value="1"/>
</dbReference>
<comment type="catalytic activity">
    <reaction evidence="8 12">
        <text>L-tyrosyl-[protein] + ATP = O-phospho-L-tyrosyl-[protein] + ADP + H(+)</text>
        <dbReference type="Rhea" id="RHEA:10596"/>
        <dbReference type="Rhea" id="RHEA-COMP:10136"/>
        <dbReference type="Rhea" id="RHEA-COMP:20101"/>
        <dbReference type="ChEBI" id="CHEBI:15378"/>
        <dbReference type="ChEBI" id="CHEBI:30616"/>
        <dbReference type="ChEBI" id="CHEBI:46858"/>
        <dbReference type="ChEBI" id="CHEBI:61978"/>
        <dbReference type="ChEBI" id="CHEBI:456216"/>
        <dbReference type="EC" id="2.7.10.2"/>
    </reaction>
</comment>
<evidence type="ECO:0000256" key="9">
    <source>
        <dbReference type="PROSITE-ProRule" id="PRU00191"/>
    </source>
</evidence>
<evidence type="ECO:0000259" key="14">
    <source>
        <dbReference type="PROSITE" id="PS50002"/>
    </source>
</evidence>
<keyword evidence="6 9" id="KW-0727">SH2 domain</keyword>
<evidence type="ECO:0000256" key="3">
    <source>
        <dbReference type="ARBA" id="ARBA00022741"/>
    </source>
</evidence>
<feature type="domain" description="Protein kinase" evidence="15">
    <location>
        <begin position="220"/>
        <end position="475"/>
    </location>
</feature>
<keyword evidence="2 12" id="KW-0808">Transferase</keyword>
<evidence type="ECO:0000259" key="15">
    <source>
        <dbReference type="PROSITE" id="PS50011"/>
    </source>
</evidence>
<dbReference type="PROSITE" id="PS00107">
    <property type="entry name" value="PROTEIN_KINASE_ATP"/>
    <property type="match status" value="1"/>
</dbReference>
<comment type="similarity">
    <text evidence="12">Belongs to the protein kinase superfamily. Tyr protein kinase family.</text>
</comment>
<keyword evidence="4 12" id="KW-0418">Kinase</keyword>
<dbReference type="SUPFAM" id="SSF56112">
    <property type="entry name" value="Protein kinase-like (PK-like)"/>
    <property type="match status" value="1"/>
</dbReference>
<dbReference type="InterPro" id="IPR000980">
    <property type="entry name" value="SH2"/>
</dbReference>
<evidence type="ECO:0000256" key="4">
    <source>
        <dbReference type="ARBA" id="ARBA00022777"/>
    </source>
</evidence>
<evidence type="ECO:0000313" key="17">
    <source>
        <dbReference type="Proteomes" id="UP000694388"/>
    </source>
</evidence>
<dbReference type="InterPro" id="IPR036028">
    <property type="entry name" value="SH3-like_dom_sf"/>
</dbReference>
<accession>A0A8C4QV27</accession>
<dbReference type="SUPFAM" id="SSF50044">
    <property type="entry name" value="SH3-domain"/>
    <property type="match status" value="1"/>
</dbReference>
<name>A0A8C4QV27_EPTBU</name>
<evidence type="ECO:0000256" key="11">
    <source>
        <dbReference type="PROSITE-ProRule" id="PRU10141"/>
    </source>
</evidence>
<dbReference type="EC" id="2.7.10.2" evidence="12"/>
<dbReference type="Gene3D" id="3.30.200.20">
    <property type="entry name" value="Phosphorylase Kinase, domain 1"/>
    <property type="match status" value="1"/>
</dbReference>
<dbReference type="CDD" id="cd11845">
    <property type="entry name" value="SH3_Src_like"/>
    <property type="match status" value="1"/>
</dbReference>
<dbReference type="Pfam" id="PF00018">
    <property type="entry name" value="SH3_1"/>
    <property type="match status" value="1"/>
</dbReference>
<dbReference type="SMART" id="SM00219">
    <property type="entry name" value="TyrKc"/>
    <property type="match status" value="1"/>
</dbReference>
<dbReference type="InterPro" id="IPR017441">
    <property type="entry name" value="Protein_kinase_ATP_BS"/>
</dbReference>
<dbReference type="PRINTS" id="PR00452">
    <property type="entry name" value="SH3DOMAIN"/>
</dbReference>
<dbReference type="SMART" id="SM00252">
    <property type="entry name" value="SH2"/>
    <property type="match status" value="1"/>
</dbReference>
<evidence type="ECO:0000256" key="1">
    <source>
        <dbReference type="ARBA" id="ARBA00022443"/>
    </source>
</evidence>
<organism evidence="16 17">
    <name type="scientific">Eptatretus burgeri</name>
    <name type="common">Inshore hagfish</name>
    <dbReference type="NCBI Taxonomy" id="7764"/>
    <lineage>
        <taxon>Eukaryota</taxon>
        <taxon>Metazoa</taxon>
        <taxon>Chordata</taxon>
        <taxon>Craniata</taxon>
        <taxon>Vertebrata</taxon>
        <taxon>Cyclostomata</taxon>
        <taxon>Myxini</taxon>
        <taxon>Myxiniformes</taxon>
        <taxon>Myxinidae</taxon>
        <taxon>Eptatretinae</taxon>
        <taxon>Eptatretus</taxon>
    </lineage>
</organism>
<dbReference type="PANTHER" id="PTHR24418">
    <property type="entry name" value="TYROSINE-PROTEIN KINASE"/>
    <property type="match status" value="1"/>
</dbReference>
<dbReference type="FunFam" id="3.30.200.20:FF:000037">
    <property type="entry name" value="Tyrosine-protein kinase"/>
    <property type="match status" value="1"/>
</dbReference>
<evidence type="ECO:0000256" key="7">
    <source>
        <dbReference type="ARBA" id="ARBA00023137"/>
    </source>
</evidence>
<keyword evidence="17" id="KW-1185">Reference proteome</keyword>
<dbReference type="GeneTree" id="ENSGT00940000156987"/>
<dbReference type="AlphaFoldDB" id="A0A8C4QV27"/>
<dbReference type="FunFam" id="1.10.510.10:FF:000554">
    <property type="entry name" value="Predicted protein"/>
    <property type="match status" value="1"/>
</dbReference>
<dbReference type="PRINTS" id="PR00109">
    <property type="entry name" value="TYRKINASE"/>
</dbReference>
<dbReference type="InterPro" id="IPR008266">
    <property type="entry name" value="Tyr_kinase_AS"/>
</dbReference>
<evidence type="ECO:0000256" key="10">
    <source>
        <dbReference type="PROSITE-ProRule" id="PRU00192"/>
    </source>
</evidence>
<dbReference type="SUPFAM" id="SSF55550">
    <property type="entry name" value="SH2 domain"/>
    <property type="match status" value="1"/>
</dbReference>
<dbReference type="GO" id="GO:0005524">
    <property type="term" value="F:ATP binding"/>
    <property type="evidence" value="ECO:0007669"/>
    <property type="project" value="UniProtKB-UniRule"/>
</dbReference>
<evidence type="ECO:0000256" key="8">
    <source>
        <dbReference type="ARBA" id="ARBA00051245"/>
    </source>
</evidence>
<dbReference type="InterPro" id="IPR001245">
    <property type="entry name" value="Ser-Thr/Tyr_kinase_cat_dom"/>
</dbReference>
<dbReference type="GO" id="GO:0004715">
    <property type="term" value="F:non-membrane spanning protein tyrosine kinase activity"/>
    <property type="evidence" value="ECO:0007669"/>
    <property type="project" value="UniProtKB-EC"/>
</dbReference>
<feature type="binding site" evidence="11">
    <location>
        <position position="248"/>
    </location>
    <ligand>
        <name>ATP</name>
        <dbReference type="ChEBI" id="CHEBI:30616"/>
    </ligand>
</feature>
<dbReference type="InterPro" id="IPR001452">
    <property type="entry name" value="SH3_domain"/>
</dbReference>